<name>A0A2D3V0F4_9PEZI</name>
<feature type="region of interest" description="Disordered" evidence="1">
    <location>
        <begin position="683"/>
        <end position="702"/>
    </location>
</feature>
<evidence type="ECO:0000313" key="3">
    <source>
        <dbReference type="Proteomes" id="UP000225277"/>
    </source>
</evidence>
<evidence type="ECO:0000313" key="2">
    <source>
        <dbReference type="EMBL" id="CZT15944.1"/>
    </source>
</evidence>
<feature type="compositionally biased region" description="Acidic residues" evidence="1">
    <location>
        <begin position="404"/>
        <end position="419"/>
    </location>
</feature>
<dbReference type="RefSeq" id="XP_023622837.1">
    <property type="nucleotide sequence ID" value="XM_023767069.1"/>
</dbReference>
<dbReference type="OrthoDB" id="3641224at2759"/>
<feature type="region of interest" description="Disordered" evidence="1">
    <location>
        <begin position="382"/>
        <end position="420"/>
    </location>
</feature>
<feature type="compositionally biased region" description="Basic and acidic residues" evidence="1">
    <location>
        <begin position="683"/>
        <end position="701"/>
    </location>
</feature>
<dbReference type="AlphaFoldDB" id="A0A2D3V0F4"/>
<gene>
    <name evidence="2" type="ORF">RCC_01783</name>
</gene>
<accession>A0A2D3V0F4</accession>
<feature type="region of interest" description="Disordered" evidence="1">
    <location>
        <begin position="726"/>
        <end position="781"/>
    </location>
</feature>
<dbReference type="GeneID" id="35597011"/>
<reference evidence="2 3" key="1">
    <citation type="submission" date="2016-03" db="EMBL/GenBank/DDBJ databases">
        <authorList>
            <person name="Ploux O."/>
        </authorList>
    </citation>
    <scope>NUCLEOTIDE SEQUENCE [LARGE SCALE GENOMIC DNA]</scope>
    <source>
        <strain evidence="2 3">URUG2</strain>
    </source>
</reference>
<proteinExistence type="predicted"/>
<protein>
    <submittedName>
        <fullName evidence="2">Uncharacterized protein</fullName>
    </submittedName>
</protein>
<dbReference type="STRING" id="112498.A0A2D3V0F4"/>
<sequence length="781" mass="87142">MATGSAADPQTLVLSALADKFLTRNDHLTFRSCAKLNASLDKVLPRPSGQSSSATFENADRPGTFQYMLSTHCSILACSVEVCAVVVSGAQLGPPDENADVVNIKDPRIVIAAASDQDDYKNPKIQEDGLEHKVTLSKFDVTGADAPPEDVVAALVKDLIADEGVKGAFQQGFNKHVRTYFQYLRAVHSASTKEMHTASVRRLRDYVYAKSYPKMLSRFAAGSKKGRDDRTANFWQVLMHELKDLPEHARSIAMPADLADKKPNAAQISLIKMAFARVDYVDFFTKCSVYRTHVDRLRFSQMLRGFLVRAKTGLDRLATSMEAVTSKSKPISEIISAVNYARDGMIVLLNFLDAFDVFLEPHLEWLAECANVTDFKEPPTWTVPTVAETPSQSQKKPEATGSEEYPDAETNEIEEEDDGTKEFYQAQDIVNGMSTSRQYQAWASACKNFLRLPCLHELSLRRATIAVPGRKTGSQKYESALVEQAEITVVNFEINAWDKEIAKIDKDFIAKLQKFEPDLDVKKLLGKDKKDLGYLGDPKIVGSGKLIQHSNPNIKGAPHCEMILMSLIAIANDKEIMSHIDDKWLKHNGIFATQEDLLDLPNVMNMVVVSKKNCPPCEKTRLQMSKSGIIHRDFIAPGFHNKWSGVMLPAIMPKKLGQSVVESTKRETAQKLLAFQKRVDDQAAKLKQKESPQSEEHDMSPDHFAVVENPDLEVEIDIGDFEACMEAENARQEPEPDTPDLSMAEEEGSQAPQSTLPHGMKRDERNFTTETQGDRKREKDD</sequence>
<dbReference type="EMBL" id="FJUY01000002">
    <property type="protein sequence ID" value="CZT15944.1"/>
    <property type="molecule type" value="Genomic_DNA"/>
</dbReference>
<keyword evidence="3" id="KW-1185">Reference proteome</keyword>
<feature type="compositionally biased region" description="Basic and acidic residues" evidence="1">
    <location>
        <begin position="760"/>
        <end position="781"/>
    </location>
</feature>
<feature type="compositionally biased region" description="Acidic residues" evidence="1">
    <location>
        <begin position="735"/>
        <end position="748"/>
    </location>
</feature>
<evidence type="ECO:0000256" key="1">
    <source>
        <dbReference type="SAM" id="MobiDB-lite"/>
    </source>
</evidence>
<dbReference type="Proteomes" id="UP000225277">
    <property type="component" value="Unassembled WGS sequence"/>
</dbReference>
<organism evidence="2 3">
    <name type="scientific">Ramularia collo-cygni</name>
    <dbReference type="NCBI Taxonomy" id="112498"/>
    <lineage>
        <taxon>Eukaryota</taxon>
        <taxon>Fungi</taxon>
        <taxon>Dikarya</taxon>
        <taxon>Ascomycota</taxon>
        <taxon>Pezizomycotina</taxon>
        <taxon>Dothideomycetes</taxon>
        <taxon>Dothideomycetidae</taxon>
        <taxon>Mycosphaerellales</taxon>
        <taxon>Mycosphaerellaceae</taxon>
        <taxon>Ramularia</taxon>
    </lineage>
</organism>